<dbReference type="EMBL" id="BNAB01000001">
    <property type="protein sequence ID" value="GHD98500.1"/>
    <property type="molecule type" value="Genomic_DNA"/>
</dbReference>
<proteinExistence type="predicted"/>
<keyword evidence="4" id="KW-1185">Reference proteome</keyword>
<dbReference type="EMBL" id="FNOB01000001">
    <property type="protein sequence ID" value="SDW12384.1"/>
    <property type="molecule type" value="Genomic_DNA"/>
</dbReference>
<dbReference type="InterPro" id="IPR027383">
    <property type="entry name" value="Znf_put"/>
</dbReference>
<dbReference type="AlphaFoldDB" id="A0AAN4UMX4"/>
<dbReference type="GO" id="GO:0008270">
    <property type="term" value="F:zinc ion binding"/>
    <property type="evidence" value="ECO:0007669"/>
    <property type="project" value="UniProtKB-KW"/>
</dbReference>
<protein>
    <submittedName>
        <fullName evidence="3">Zinc-finger</fullName>
    </submittedName>
</protein>
<dbReference type="Proteomes" id="UP000199541">
    <property type="component" value="Unassembled WGS sequence"/>
</dbReference>
<reference evidence="2" key="1">
    <citation type="journal article" date="2014" name="Int. J. Syst. Evol. Microbiol.">
        <title>Complete genome sequence of Corynebacterium casei LMG S-19264T (=DSM 44701T), isolated from a smear-ripened cheese.</title>
        <authorList>
            <consortium name="US DOE Joint Genome Institute (JGI-PGF)"/>
            <person name="Walter F."/>
            <person name="Albersmeier A."/>
            <person name="Kalinowski J."/>
            <person name="Ruckert C."/>
        </authorList>
    </citation>
    <scope>NUCLEOTIDE SEQUENCE</scope>
    <source>
        <strain evidence="2">CGMCC 1.10859</strain>
    </source>
</reference>
<comment type="caution">
    <text evidence="2">The sequence shown here is derived from an EMBL/GenBank/DDBJ whole genome shotgun (WGS) entry which is preliminary data.</text>
</comment>
<dbReference type="Proteomes" id="UP000634647">
    <property type="component" value="Unassembled WGS sequence"/>
</dbReference>
<gene>
    <name evidence="2" type="ORF">GCM10008024_02260</name>
    <name evidence="3" type="ORF">SAMN05444006_101321</name>
</gene>
<dbReference type="InterPro" id="IPR041916">
    <property type="entry name" value="Anti_sigma_zinc_sf"/>
</dbReference>
<dbReference type="RefSeq" id="WP_035837310.1">
    <property type="nucleotide sequence ID" value="NZ_BNAB01000001.1"/>
</dbReference>
<name>A0AAN4UMX4_9RHOB</name>
<accession>A0AAN4UMX4</accession>
<keyword evidence="3" id="KW-0862">Zinc</keyword>
<evidence type="ECO:0000313" key="3">
    <source>
        <dbReference type="EMBL" id="SDW12384.1"/>
    </source>
</evidence>
<reference evidence="2" key="3">
    <citation type="submission" date="2023-06" db="EMBL/GenBank/DDBJ databases">
        <authorList>
            <person name="Sun Q."/>
            <person name="Zhou Y."/>
        </authorList>
    </citation>
    <scope>NUCLEOTIDE SEQUENCE</scope>
    <source>
        <strain evidence="2">CGMCC 1.10859</strain>
    </source>
</reference>
<feature type="domain" description="Putative zinc-finger" evidence="1">
    <location>
        <begin position="4"/>
        <end position="38"/>
    </location>
</feature>
<evidence type="ECO:0000313" key="5">
    <source>
        <dbReference type="Proteomes" id="UP000634647"/>
    </source>
</evidence>
<keyword evidence="3" id="KW-0863">Zinc-finger</keyword>
<evidence type="ECO:0000259" key="1">
    <source>
        <dbReference type="Pfam" id="PF13490"/>
    </source>
</evidence>
<reference evidence="3 4" key="2">
    <citation type="submission" date="2016-10" db="EMBL/GenBank/DDBJ databases">
        <authorList>
            <person name="Varghese N."/>
            <person name="Submissions S."/>
        </authorList>
    </citation>
    <scope>NUCLEOTIDE SEQUENCE [LARGE SCALE GENOMIC DNA]</scope>
    <source>
        <strain evidence="3 4">DSM 24802</strain>
    </source>
</reference>
<evidence type="ECO:0000313" key="4">
    <source>
        <dbReference type="Proteomes" id="UP000199541"/>
    </source>
</evidence>
<organism evidence="2 5">
    <name type="scientific">Allgaiera indica</name>
    <dbReference type="NCBI Taxonomy" id="765699"/>
    <lineage>
        <taxon>Bacteria</taxon>
        <taxon>Pseudomonadati</taxon>
        <taxon>Pseudomonadota</taxon>
        <taxon>Alphaproteobacteria</taxon>
        <taxon>Rhodobacterales</taxon>
        <taxon>Paracoccaceae</taxon>
        <taxon>Allgaiera</taxon>
    </lineage>
</organism>
<sequence length="80" mass="8725">MLSCKEVTERASALIDGELGPLQTLRMRLHLAMCHGCAHFLAQMRATRALTMTTLPSDPPDAARIEAILSRLHDEKPTGG</sequence>
<evidence type="ECO:0000313" key="2">
    <source>
        <dbReference type="EMBL" id="GHD98500.1"/>
    </source>
</evidence>
<dbReference type="Gene3D" id="1.10.10.1320">
    <property type="entry name" value="Anti-sigma factor, zinc-finger domain"/>
    <property type="match status" value="1"/>
</dbReference>
<keyword evidence="3" id="KW-0479">Metal-binding</keyword>
<dbReference type="Pfam" id="PF13490">
    <property type="entry name" value="zf-HC2"/>
    <property type="match status" value="1"/>
</dbReference>